<keyword evidence="1" id="KW-0479">Metal-binding</keyword>
<dbReference type="Pfam" id="PF08447">
    <property type="entry name" value="PAS_3"/>
    <property type="match status" value="1"/>
</dbReference>
<dbReference type="InterPro" id="IPR052138">
    <property type="entry name" value="GATA_ZnFinger_Domain"/>
</dbReference>
<evidence type="ECO:0000259" key="7">
    <source>
        <dbReference type="PROSITE" id="PS50114"/>
    </source>
</evidence>
<keyword evidence="3" id="KW-0862">Zinc</keyword>
<dbReference type="InterPro" id="IPR000014">
    <property type="entry name" value="PAS"/>
</dbReference>
<dbReference type="PROSITE" id="PS50114">
    <property type="entry name" value="GATA_ZN_FINGER_2"/>
    <property type="match status" value="1"/>
</dbReference>
<accession>A0A5C3E4V8</accession>
<protein>
    <submittedName>
        <fullName evidence="8">Related to zinc finger protein white collar 2 (Wc-2)</fullName>
    </submittedName>
</protein>
<evidence type="ECO:0000256" key="5">
    <source>
        <dbReference type="SAM" id="MobiDB-lite"/>
    </source>
</evidence>
<reference evidence="8 9" key="1">
    <citation type="submission" date="2018-03" db="EMBL/GenBank/DDBJ databases">
        <authorList>
            <person name="Guldener U."/>
        </authorList>
    </citation>
    <scope>NUCLEOTIDE SEQUENCE [LARGE SCALE GENOMIC DNA]</scope>
    <source>
        <strain evidence="8 9">NBRC100155</strain>
    </source>
</reference>
<dbReference type="OrthoDB" id="2162994at2759"/>
<evidence type="ECO:0000313" key="9">
    <source>
        <dbReference type="Proteomes" id="UP000324022"/>
    </source>
</evidence>
<feature type="compositionally biased region" description="Polar residues" evidence="5">
    <location>
        <begin position="139"/>
        <end position="161"/>
    </location>
</feature>
<name>A0A5C3E4V8_9BASI</name>
<sequence length="939" mass="99234">MQGQNWSGPAAEQPQQQQQQQQGFNPPFFNNDGHMSQEALQNMFRGNAPNEAPNPGFVGFDPASATHNFSHPAQMMMPQHSGVGMQTRPMDTDPSQRFVPSMVPNGLDPAASAAAAAAYGHLGFNGSASAPASRRQSQKNNDPSQPAQPTDGTWNGMTNTMPDYMQQGGVDVNGAMSMRAPSNSDSRANINGYEPDGPSSNSSEESAQGKRRRMTFGGAPINPNQMQAGNKPVLLHNDSTSSSAISDINSMGSTPMQGFGPDGQPTSFAARPPFRHRRSRSGSEVAGPPGFGQRSFSSIELGSGAQDLYGGGLGYPQPPPLYPAGQQHSHSFLGTQALSAMGGHAASHPPGLGSQILRGVDVSASGSSAATDFTKRKGWTGRVVEELLDFVHVLDPEGVILFASPSVQGLTGWKSEELKGRKLTEFVHPQDVASVEREIDRMRSSKGELLTYYRFKTKPKSTRVSQKGEKSSNDNESSAGDTGEEKERNSERRSEVEHADAFTRDGDYIVFEATGHPYFPPEPAAATGSNGSTDAAKDQDDSRADNEGSGSASKGADSEAQKGKVKSENMAPNLSTGSKAAHPLSQEQTLQTPTSDATSSSRTQLQCFFCSARPYPSKNTSMLDSFLELKLENEKLRLLIADMDLTGPDNEHDRNSFAAAYHPDLLKQELENEAMAGGWANPVNPMFGAAAVGPDGRILPQHGGQRPMGHGSRQNSIGSHPTSPLMRSNSARDEVLAGLGVSAGDESDEDATANPNGFAGAGADAAANAADDARRKKKPKQDDGDHVCTDCGRVDSPEWRKGPLGPKTLCNACGLRWAKKIKRKGGDPNMAAGVMMSAGSGMPPAGGVGAGVGMNVGMGGHMMPHGHSMQHGHPHPFNRADSGQLQGIQMAPPGPLPPGMNMQGMINSSPNSFANRGTFDENPHQHQNNGLNGMGGGHM</sequence>
<feature type="region of interest" description="Disordered" evidence="5">
    <location>
        <begin position="743"/>
        <end position="788"/>
    </location>
</feature>
<dbReference type="SMART" id="SM00091">
    <property type="entry name" value="PAS"/>
    <property type="match status" value="1"/>
</dbReference>
<proteinExistence type="predicted"/>
<dbReference type="PROSITE" id="PS00344">
    <property type="entry name" value="GATA_ZN_FINGER_1"/>
    <property type="match status" value="1"/>
</dbReference>
<keyword evidence="9" id="KW-1185">Reference proteome</keyword>
<dbReference type="CDD" id="cd00202">
    <property type="entry name" value="ZnF_GATA"/>
    <property type="match status" value="1"/>
</dbReference>
<dbReference type="Pfam" id="PF00320">
    <property type="entry name" value="GATA"/>
    <property type="match status" value="1"/>
</dbReference>
<feature type="compositionally biased region" description="Polar residues" evidence="5">
    <location>
        <begin position="585"/>
        <end position="598"/>
    </location>
</feature>
<dbReference type="SUPFAM" id="SSF57716">
    <property type="entry name" value="Glucocorticoid receptor-like (DNA-binding domain)"/>
    <property type="match status" value="1"/>
</dbReference>
<feature type="compositionally biased region" description="Basic and acidic residues" evidence="5">
    <location>
        <begin position="556"/>
        <end position="567"/>
    </location>
</feature>
<feature type="domain" description="GATA-type" evidence="7">
    <location>
        <begin position="788"/>
        <end position="815"/>
    </location>
</feature>
<feature type="compositionally biased region" description="Low complexity" evidence="5">
    <location>
        <begin position="237"/>
        <end position="250"/>
    </location>
</feature>
<feature type="domain" description="PAS" evidence="6">
    <location>
        <begin position="382"/>
        <end position="446"/>
    </location>
</feature>
<dbReference type="AlphaFoldDB" id="A0A5C3E4V8"/>
<dbReference type="GO" id="GO:0008270">
    <property type="term" value="F:zinc ion binding"/>
    <property type="evidence" value="ECO:0007669"/>
    <property type="project" value="UniProtKB-KW"/>
</dbReference>
<dbReference type="NCBIfam" id="TIGR00229">
    <property type="entry name" value="sensory_box"/>
    <property type="match status" value="1"/>
</dbReference>
<dbReference type="Gene3D" id="3.30.50.10">
    <property type="entry name" value="Erythroid Transcription Factor GATA-1, subunit A"/>
    <property type="match status" value="1"/>
</dbReference>
<organism evidence="8 9">
    <name type="scientific">Ustilago trichophora</name>
    <dbReference type="NCBI Taxonomy" id="86804"/>
    <lineage>
        <taxon>Eukaryota</taxon>
        <taxon>Fungi</taxon>
        <taxon>Dikarya</taxon>
        <taxon>Basidiomycota</taxon>
        <taxon>Ustilaginomycotina</taxon>
        <taxon>Ustilaginomycetes</taxon>
        <taxon>Ustilaginales</taxon>
        <taxon>Ustilaginaceae</taxon>
        <taxon>Ustilago</taxon>
    </lineage>
</organism>
<dbReference type="SUPFAM" id="SSF55785">
    <property type="entry name" value="PYP-like sensor domain (PAS domain)"/>
    <property type="match status" value="1"/>
</dbReference>
<dbReference type="InterPro" id="IPR013088">
    <property type="entry name" value="Znf_NHR/GATA"/>
</dbReference>
<feature type="compositionally biased region" description="Polar residues" evidence="5">
    <location>
        <begin position="180"/>
        <end position="189"/>
    </location>
</feature>
<feature type="compositionally biased region" description="Polar residues" evidence="5">
    <location>
        <begin position="712"/>
        <end position="727"/>
    </location>
</feature>
<evidence type="ECO:0000256" key="1">
    <source>
        <dbReference type="ARBA" id="ARBA00022723"/>
    </source>
</evidence>
<evidence type="ECO:0000256" key="4">
    <source>
        <dbReference type="PROSITE-ProRule" id="PRU00094"/>
    </source>
</evidence>
<dbReference type="SMART" id="SM00401">
    <property type="entry name" value="ZnF_GATA"/>
    <property type="match status" value="1"/>
</dbReference>
<feature type="region of interest" description="Disordered" evidence="5">
    <location>
        <begin position="915"/>
        <end position="939"/>
    </location>
</feature>
<feature type="compositionally biased region" description="Low complexity" evidence="5">
    <location>
        <begin position="13"/>
        <end position="31"/>
    </location>
</feature>
<evidence type="ECO:0000259" key="6">
    <source>
        <dbReference type="PROSITE" id="PS50112"/>
    </source>
</evidence>
<dbReference type="InterPro" id="IPR013655">
    <property type="entry name" value="PAS_fold_3"/>
</dbReference>
<feature type="compositionally biased region" description="Basic and acidic residues" evidence="5">
    <location>
        <begin position="535"/>
        <end position="546"/>
    </location>
</feature>
<gene>
    <name evidence="8" type="ORF">UTRI_03175_B</name>
</gene>
<feature type="region of interest" description="Disordered" evidence="5">
    <location>
        <begin position="692"/>
        <end position="727"/>
    </location>
</feature>
<evidence type="ECO:0000313" key="8">
    <source>
        <dbReference type="EMBL" id="SPO25408.1"/>
    </source>
</evidence>
<dbReference type="CDD" id="cd00130">
    <property type="entry name" value="PAS"/>
    <property type="match status" value="1"/>
</dbReference>
<feature type="compositionally biased region" description="Low complexity" evidence="5">
    <location>
        <begin position="752"/>
        <end position="770"/>
    </location>
</feature>
<dbReference type="InterPro" id="IPR035965">
    <property type="entry name" value="PAS-like_dom_sf"/>
</dbReference>
<feature type="region of interest" description="Disordered" evidence="5">
    <location>
        <begin position="1"/>
        <end position="100"/>
    </location>
</feature>
<evidence type="ECO:0000256" key="2">
    <source>
        <dbReference type="ARBA" id="ARBA00022771"/>
    </source>
</evidence>
<feature type="region of interest" description="Disordered" evidence="5">
    <location>
        <begin position="127"/>
        <end position="297"/>
    </location>
</feature>
<evidence type="ECO:0000256" key="3">
    <source>
        <dbReference type="ARBA" id="ARBA00022833"/>
    </source>
</evidence>
<keyword evidence="2 4" id="KW-0863">Zinc-finger</keyword>
<dbReference type="Gene3D" id="3.30.450.20">
    <property type="entry name" value="PAS domain"/>
    <property type="match status" value="1"/>
</dbReference>
<dbReference type="PANTHER" id="PTHR47255:SF4">
    <property type="entry name" value="GATA ZINC FINGER DOMAIN-CONTAINING PROTEIN 12"/>
    <property type="match status" value="1"/>
</dbReference>
<dbReference type="PANTHER" id="PTHR47255">
    <property type="entry name" value="GATA TRANSCRIPTION FACTOR 22-RELATED"/>
    <property type="match status" value="1"/>
</dbReference>
<dbReference type="GO" id="GO:0043565">
    <property type="term" value="F:sequence-specific DNA binding"/>
    <property type="evidence" value="ECO:0007669"/>
    <property type="project" value="InterPro"/>
</dbReference>
<feature type="region of interest" description="Disordered" evidence="5">
    <location>
        <begin position="460"/>
        <end position="598"/>
    </location>
</feature>
<dbReference type="PROSITE" id="PS50112">
    <property type="entry name" value="PAS"/>
    <property type="match status" value="1"/>
</dbReference>
<dbReference type="EMBL" id="OOIN01000011">
    <property type="protein sequence ID" value="SPO25408.1"/>
    <property type="molecule type" value="Genomic_DNA"/>
</dbReference>
<dbReference type="GO" id="GO:0006355">
    <property type="term" value="P:regulation of DNA-templated transcription"/>
    <property type="evidence" value="ECO:0007669"/>
    <property type="project" value="InterPro"/>
</dbReference>
<feature type="compositionally biased region" description="Basic and acidic residues" evidence="5">
    <location>
        <begin position="483"/>
        <end position="507"/>
    </location>
</feature>
<dbReference type="Proteomes" id="UP000324022">
    <property type="component" value="Unassembled WGS sequence"/>
</dbReference>
<dbReference type="InterPro" id="IPR000679">
    <property type="entry name" value="Znf_GATA"/>
</dbReference>